<feature type="transmembrane region" description="Helical" evidence="6">
    <location>
        <begin position="187"/>
        <end position="208"/>
    </location>
</feature>
<protein>
    <submittedName>
        <fullName evidence="7">Lysoplasmalogenase</fullName>
    </submittedName>
</protein>
<keyword evidence="3 6" id="KW-0812">Transmembrane</keyword>
<dbReference type="InterPro" id="IPR012506">
    <property type="entry name" value="TMEM86B-like"/>
</dbReference>
<evidence type="ECO:0000313" key="8">
    <source>
        <dbReference type="Proteomes" id="UP001155586"/>
    </source>
</evidence>
<evidence type="ECO:0000256" key="5">
    <source>
        <dbReference type="ARBA" id="ARBA00023136"/>
    </source>
</evidence>
<reference evidence="7" key="1">
    <citation type="submission" date="2022-02" db="EMBL/GenBank/DDBJ databases">
        <title>Vibrio sp. nov., a new bacterium isolated from Bohai sea, China.</title>
        <authorList>
            <person name="Yuan Y."/>
        </authorList>
    </citation>
    <scope>NUCLEOTIDE SEQUENCE</scope>
    <source>
        <strain evidence="7">DBSS07</strain>
    </source>
</reference>
<dbReference type="Proteomes" id="UP001155586">
    <property type="component" value="Unassembled WGS sequence"/>
</dbReference>
<dbReference type="RefSeq" id="WP_265688407.1">
    <property type="nucleotide sequence ID" value="NZ_JAKRRX010000097.1"/>
</dbReference>
<feature type="transmembrane region" description="Helical" evidence="6">
    <location>
        <begin position="98"/>
        <end position="119"/>
    </location>
</feature>
<evidence type="ECO:0000256" key="6">
    <source>
        <dbReference type="SAM" id="Phobius"/>
    </source>
</evidence>
<keyword evidence="8" id="KW-1185">Reference proteome</keyword>
<comment type="similarity">
    <text evidence="2">Belongs to the TMEM86 family.</text>
</comment>
<feature type="transmembrane region" description="Helical" evidence="6">
    <location>
        <begin position="49"/>
        <end position="67"/>
    </location>
</feature>
<dbReference type="GO" id="GO:0016020">
    <property type="term" value="C:membrane"/>
    <property type="evidence" value="ECO:0007669"/>
    <property type="project" value="UniProtKB-SubCell"/>
</dbReference>
<proteinExistence type="inferred from homology"/>
<dbReference type="Pfam" id="PF07947">
    <property type="entry name" value="YhhN"/>
    <property type="match status" value="1"/>
</dbReference>
<name>A0A9X3CGW2_9VIBR</name>
<gene>
    <name evidence="7" type="ORF">MD483_15315</name>
</gene>
<evidence type="ECO:0000256" key="2">
    <source>
        <dbReference type="ARBA" id="ARBA00007375"/>
    </source>
</evidence>
<feature type="transmembrane region" description="Helical" evidence="6">
    <location>
        <begin position="74"/>
        <end position="92"/>
    </location>
</feature>
<keyword evidence="4 6" id="KW-1133">Transmembrane helix</keyword>
<evidence type="ECO:0000256" key="4">
    <source>
        <dbReference type="ARBA" id="ARBA00022989"/>
    </source>
</evidence>
<feature type="transmembrane region" description="Helical" evidence="6">
    <location>
        <begin position="126"/>
        <end position="145"/>
    </location>
</feature>
<evidence type="ECO:0000256" key="1">
    <source>
        <dbReference type="ARBA" id="ARBA00004141"/>
    </source>
</evidence>
<dbReference type="EMBL" id="JAKRRX010000097">
    <property type="protein sequence ID" value="MCW8335189.1"/>
    <property type="molecule type" value="Genomic_DNA"/>
</dbReference>
<evidence type="ECO:0000256" key="3">
    <source>
        <dbReference type="ARBA" id="ARBA00022692"/>
    </source>
</evidence>
<sequence length="214" mass="23683">MWLLITLIAAIHIVSINNGPRWLFYLSKPLPILLMIGSLVFKGPELPTYVYFVISGLTLSALGDVFLMHPKDKFIQGLSSFLLAHIAYFVAFHQQLDGAVTIWVLGLLVSLGVIVYLLLLPNLGEMKLPVAAYVTVILAMTWAAIEYRLTGSTPSSATALVGACLFMLSDLVLAIDRFRSSSRFSQHVIMVTYYTAQLLITMSAYALIERSYGF</sequence>
<dbReference type="PANTHER" id="PTHR31885:SF6">
    <property type="entry name" value="GH04784P"/>
    <property type="match status" value="1"/>
</dbReference>
<comment type="caution">
    <text evidence="7">The sequence shown here is derived from an EMBL/GenBank/DDBJ whole genome shotgun (WGS) entry which is preliminary data.</text>
</comment>
<keyword evidence="5 6" id="KW-0472">Membrane</keyword>
<evidence type="ECO:0000313" key="7">
    <source>
        <dbReference type="EMBL" id="MCW8335189.1"/>
    </source>
</evidence>
<feature type="transmembrane region" description="Helical" evidence="6">
    <location>
        <begin position="157"/>
        <end position="175"/>
    </location>
</feature>
<organism evidence="7 8">
    <name type="scientific">Vibrio paucivorans</name>
    <dbReference type="NCBI Taxonomy" id="2829489"/>
    <lineage>
        <taxon>Bacteria</taxon>
        <taxon>Pseudomonadati</taxon>
        <taxon>Pseudomonadota</taxon>
        <taxon>Gammaproteobacteria</taxon>
        <taxon>Vibrionales</taxon>
        <taxon>Vibrionaceae</taxon>
        <taxon>Vibrio</taxon>
    </lineage>
</organism>
<accession>A0A9X3CGW2</accession>
<comment type="subcellular location">
    <subcellularLocation>
        <location evidence="1">Membrane</location>
        <topology evidence="1">Multi-pass membrane protein</topology>
    </subcellularLocation>
</comment>
<dbReference type="PANTHER" id="PTHR31885">
    <property type="entry name" value="GH04784P"/>
    <property type="match status" value="1"/>
</dbReference>
<dbReference type="AlphaFoldDB" id="A0A9X3CGW2"/>
<dbReference type="GO" id="GO:0016787">
    <property type="term" value="F:hydrolase activity"/>
    <property type="evidence" value="ECO:0007669"/>
    <property type="project" value="TreeGrafter"/>
</dbReference>